<evidence type="ECO:0000313" key="2">
    <source>
        <dbReference type="Proteomes" id="UP000250434"/>
    </source>
</evidence>
<dbReference type="EMBL" id="CP015163">
    <property type="protein sequence ID" value="AXB47461.1"/>
    <property type="molecule type" value="Genomic_DNA"/>
</dbReference>
<evidence type="ECO:0000313" key="1">
    <source>
        <dbReference type="EMBL" id="AXB47461.1"/>
    </source>
</evidence>
<dbReference type="Proteomes" id="UP000250434">
    <property type="component" value="Chromosome"/>
</dbReference>
<reference evidence="1 2" key="1">
    <citation type="submission" date="2016-04" db="EMBL/GenBank/DDBJ databases">
        <title>Complete genome sequence and analysis of deep-sea sediment isolate, Amycolatopsis sp. WP1.</title>
        <authorList>
            <person name="Wang H."/>
            <person name="Chen S."/>
            <person name="Wu Q."/>
        </authorList>
    </citation>
    <scope>NUCLEOTIDE SEQUENCE [LARGE SCALE GENOMIC DNA]</scope>
    <source>
        <strain evidence="1 2">WP1</strain>
    </source>
</reference>
<sequence length="106" mass="11257">MGGGQRGQRGGAERARFTVVVGHCGLGRSGFAEVVIHRVTQRGQQRRELAARLRTRAHRRAGQPAAARVDQAAPVIRADEGVLGGVVGAVHGFPLGCWWGEIRVGV</sequence>
<proteinExistence type="predicted"/>
<protein>
    <submittedName>
        <fullName evidence="1">Uncharacterized protein</fullName>
    </submittedName>
</protein>
<keyword evidence="2" id="KW-1185">Reference proteome</keyword>
<dbReference type="AlphaFoldDB" id="A0A344LHD7"/>
<organism evidence="1 2">
    <name type="scientific">Amycolatopsis albispora</name>
    <dbReference type="NCBI Taxonomy" id="1804986"/>
    <lineage>
        <taxon>Bacteria</taxon>
        <taxon>Bacillati</taxon>
        <taxon>Actinomycetota</taxon>
        <taxon>Actinomycetes</taxon>
        <taxon>Pseudonocardiales</taxon>
        <taxon>Pseudonocardiaceae</taxon>
        <taxon>Amycolatopsis</taxon>
    </lineage>
</organism>
<name>A0A344LHD7_9PSEU</name>
<dbReference type="KEGG" id="aab:A4R43_37550"/>
<gene>
    <name evidence="1" type="ORF">A4R43_37550</name>
</gene>
<accession>A0A344LHD7</accession>